<feature type="domain" description="HTH luxR-type" evidence="5">
    <location>
        <begin position="127"/>
        <end position="192"/>
    </location>
</feature>
<keyword evidence="8" id="KW-1185">Reference proteome</keyword>
<evidence type="ECO:0000256" key="2">
    <source>
        <dbReference type="ARBA" id="ARBA00023125"/>
    </source>
</evidence>
<reference evidence="7 8" key="1">
    <citation type="submission" date="2020-03" db="EMBL/GenBank/DDBJ databases">
        <title>WGS of actinomycetes isolated from Thailand.</title>
        <authorList>
            <person name="Thawai C."/>
        </authorList>
    </citation>
    <scope>NUCLEOTIDE SEQUENCE [LARGE SCALE GENOMIC DNA]</scope>
    <source>
        <strain evidence="7 8">NBRC 13905</strain>
    </source>
</reference>
<dbReference type="SUPFAM" id="SSF46894">
    <property type="entry name" value="C-terminal effector domain of the bipartite response regulators"/>
    <property type="match status" value="1"/>
</dbReference>
<dbReference type="PROSITE" id="PS50043">
    <property type="entry name" value="HTH_LUXR_2"/>
    <property type="match status" value="1"/>
</dbReference>
<dbReference type="RefSeq" id="WP_168131294.1">
    <property type="nucleotide sequence ID" value="NZ_BMVZ01000008.1"/>
</dbReference>
<evidence type="ECO:0000256" key="3">
    <source>
        <dbReference type="ARBA" id="ARBA00023163"/>
    </source>
</evidence>
<dbReference type="InterPro" id="IPR011006">
    <property type="entry name" value="CheY-like_superfamily"/>
</dbReference>
<sequence length="201" mass="21929">MAQIVVISDCPLLRRGLKQVIDAAPDLRGTFVEPAGEYDVPHADVAVVNLHTGMGDVLGLITRLDRRGCVVLVLSPSVSHDDLLLSVEAGARGYVSQSAAETELLTALRTIASGRSYFSTSFNRHCLDKSHAHITVRERQIIDLVASGATDREIAVQLNISQHTVHSHLDRLASKTGYRRRIDLARLAMRQDETTGMRPAG</sequence>
<dbReference type="EMBL" id="JAATEL010000006">
    <property type="protein sequence ID" value="NJP14314.1"/>
    <property type="molecule type" value="Genomic_DNA"/>
</dbReference>
<keyword evidence="1" id="KW-0805">Transcription regulation</keyword>
<dbReference type="Proteomes" id="UP000635996">
    <property type="component" value="Unassembled WGS sequence"/>
</dbReference>
<dbReference type="PANTHER" id="PTHR44688">
    <property type="entry name" value="DNA-BINDING TRANSCRIPTIONAL ACTIVATOR DEVR_DOSR"/>
    <property type="match status" value="1"/>
</dbReference>
<comment type="caution">
    <text evidence="7">The sequence shown here is derived from an EMBL/GenBank/DDBJ whole genome shotgun (WGS) entry which is preliminary data.</text>
</comment>
<evidence type="ECO:0000313" key="7">
    <source>
        <dbReference type="EMBL" id="NJP14314.1"/>
    </source>
</evidence>
<dbReference type="Gene3D" id="3.40.50.2300">
    <property type="match status" value="1"/>
</dbReference>
<dbReference type="PANTHER" id="PTHR44688:SF16">
    <property type="entry name" value="DNA-BINDING TRANSCRIPTIONAL ACTIVATOR DEVR_DOSR"/>
    <property type="match status" value="1"/>
</dbReference>
<dbReference type="PRINTS" id="PR00038">
    <property type="entry name" value="HTHLUXR"/>
</dbReference>
<evidence type="ECO:0000313" key="8">
    <source>
        <dbReference type="Proteomes" id="UP000635996"/>
    </source>
</evidence>
<dbReference type="CDD" id="cd06170">
    <property type="entry name" value="LuxR_C_like"/>
    <property type="match status" value="1"/>
</dbReference>
<dbReference type="InterPro" id="IPR000792">
    <property type="entry name" value="Tscrpt_reg_LuxR_C"/>
</dbReference>
<evidence type="ECO:0000259" key="6">
    <source>
        <dbReference type="PROSITE" id="PS50110"/>
    </source>
</evidence>
<proteinExistence type="predicted"/>
<gene>
    <name evidence="7" type="ORF">HCJ95_08410</name>
</gene>
<dbReference type="SUPFAM" id="SSF52172">
    <property type="entry name" value="CheY-like"/>
    <property type="match status" value="1"/>
</dbReference>
<evidence type="ECO:0000256" key="1">
    <source>
        <dbReference type="ARBA" id="ARBA00023015"/>
    </source>
</evidence>
<dbReference type="Pfam" id="PF00196">
    <property type="entry name" value="GerE"/>
    <property type="match status" value="1"/>
</dbReference>
<evidence type="ECO:0000259" key="5">
    <source>
        <dbReference type="PROSITE" id="PS50043"/>
    </source>
</evidence>
<dbReference type="InterPro" id="IPR016032">
    <property type="entry name" value="Sig_transdc_resp-reg_C-effctor"/>
</dbReference>
<organism evidence="7 8">
    <name type="scientific">Streptomyces thermoviolaceus subsp. thermoviolaceus</name>
    <dbReference type="NCBI Taxonomy" id="66860"/>
    <lineage>
        <taxon>Bacteria</taxon>
        <taxon>Bacillati</taxon>
        <taxon>Actinomycetota</taxon>
        <taxon>Actinomycetes</taxon>
        <taxon>Kitasatosporales</taxon>
        <taxon>Streptomycetaceae</taxon>
        <taxon>Streptomyces</taxon>
    </lineage>
</organism>
<comment type="caution">
    <text evidence="4">Lacks conserved residue(s) required for the propagation of feature annotation.</text>
</comment>
<dbReference type="PROSITE" id="PS50110">
    <property type="entry name" value="RESPONSE_REGULATORY"/>
    <property type="match status" value="1"/>
</dbReference>
<feature type="domain" description="Response regulatory" evidence="6">
    <location>
        <begin position="3"/>
        <end position="112"/>
    </location>
</feature>
<name>A0ABX0YT28_STRTL</name>
<protein>
    <submittedName>
        <fullName evidence="7">Response regulator transcription factor</fullName>
    </submittedName>
</protein>
<dbReference type="SMART" id="SM00421">
    <property type="entry name" value="HTH_LUXR"/>
    <property type="match status" value="1"/>
</dbReference>
<keyword evidence="3" id="KW-0804">Transcription</keyword>
<accession>A0ABX0YT28</accession>
<evidence type="ECO:0000256" key="4">
    <source>
        <dbReference type="PROSITE-ProRule" id="PRU00169"/>
    </source>
</evidence>
<dbReference type="InterPro" id="IPR001789">
    <property type="entry name" value="Sig_transdc_resp-reg_receiver"/>
</dbReference>
<keyword evidence="2" id="KW-0238">DNA-binding</keyword>